<comment type="caution">
    <text evidence="10">The sequence shown here is derived from an EMBL/GenBank/DDBJ whole genome shotgun (WGS) entry which is preliminary data.</text>
</comment>
<evidence type="ECO:0000256" key="8">
    <source>
        <dbReference type="ARBA" id="ARBA00048679"/>
    </source>
</evidence>
<reference evidence="10 11" key="1">
    <citation type="submission" date="2018-03" db="EMBL/GenBank/DDBJ databases">
        <title>Bioinformatic expansion and discovery of thiopeptide antibiotics.</title>
        <authorList>
            <person name="Schwalen C.J."/>
            <person name="Hudson G.A."/>
            <person name="Mitchell D.A."/>
        </authorList>
    </citation>
    <scope>NUCLEOTIDE SEQUENCE [LARGE SCALE GENOMIC DNA]</scope>
    <source>
        <strain evidence="10 11">NRRL 8041</strain>
    </source>
</reference>
<evidence type="ECO:0000256" key="2">
    <source>
        <dbReference type="ARBA" id="ARBA00022527"/>
    </source>
</evidence>
<dbReference type="InterPro" id="IPR011009">
    <property type="entry name" value="Kinase-like_dom_sf"/>
</dbReference>
<dbReference type="PROSITE" id="PS50011">
    <property type="entry name" value="PROTEIN_KINASE_DOM"/>
    <property type="match status" value="1"/>
</dbReference>
<evidence type="ECO:0000313" key="11">
    <source>
        <dbReference type="Proteomes" id="UP000248333"/>
    </source>
</evidence>
<dbReference type="Gene3D" id="1.10.510.10">
    <property type="entry name" value="Transferase(Phosphotransferase) domain 1"/>
    <property type="match status" value="1"/>
</dbReference>
<dbReference type="CDD" id="cd14014">
    <property type="entry name" value="STKc_PknB_like"/>
    <property type="match status" value="1"/>
</dbReference>
<dbReference type="GO" id="GO:0005524">
    <property type="term" value="F:ATP binding"/>
    <property type="evidence" value="ECO:0007669"/>
    <property type="project" value="UniProtKB-KW"/>
</dbReference>
<dbReference type="Proteomes" id="UP000248333">
    <property type="component" value="Unassembled WGS sequence"/>
</dbReference>
<dbReference type="InterPro" id="IPR011990">
    <property type="entry name" value="TPR-like_helical_dom_sf"/>
</dbReference>
<dbReference type="EMBL" id="PYBV01000043">
    <property type="protein sequence ID" value="PYC65582.1"/>
    <property type="molecule type" value="Genomic_DNA"/>
</dbReference>
<dbReference type="AlphaFoldDB" id="A0A318NFV2"/>
<evidence type="ECO:0000256" key="1">
    <source>
        <dbReference type="ARBA" id="ARBA00012513"/>
    </source>
</evidence>
<keyword evidence="11" id="KW-1185">Reference proteome</keyword>
<dbReference type="Pfam" id="PF16919">
    <property type="entry name" value="PknG_rubred"/>
    <property type="match status" value="1"/>
</dbReference>
<comment type="catalytic activity">
    <reaction evidence="8">
        <text>L-seryl-[protein] + ATP = O-phospho-L-seryl-[protein] + ADP + H(+)</text>
        <dbReference type="Rhea" id="RHEA:17989"/>
        <dbReference type="Rhea" id="RHEA-COMP:9863"/>
        <dbReference type="Rhea" id="RHEA-COMP:11604"/>
        <dbReference type="ChEBI" id="CHEBI:15378"/>
        <dbReference type="ChEBI" id="CHEBI:29999"/>
        <dbReference type="ChEBI" id="CHEBI:30616"/>
        <dbReference type="ChEBI" id="CHEBI:83421"/>
        <dbReference type="ChEBI" id="CHEBI:456216"/>
        <dbReference type="EC" id="2.7.11.1"/>
    </reaction>
</comment>
<evidence type="ECO:0000259" key="9">
    <source>
        <dbReference type="PROSITE" id="PS50011"/>
    </source>
</evidence>
<dbReference type="InterPro" id="IPR031636">
    <property type="entry name" value="PknG_TPR"/>
</dbReference>
<dbReference type="Pfam" id="PF16918">
    <property type="entry name" value="PknG_TPR"/>
    <property type="match status" value="1"/>
</dbReference>
<accession>A0A318NFV2</accession>
<dbReference type="PANTHER" id="PTHR24363">
    <property type="entry name" value="SERINE/THREONINE PROTEIN KINASE"/>
    <property type="match status" value="1"/>
</dbReference>
<dbReference type="InterPro" id="IPR031634">
    <property type="entry name" value="PknG_rubred"/>
</dbReference>
<keyword evidence="4" id="KW-0547">Nucleotide-binding</keyword>
<keyword evidence="6" id="KW-0067">ATP-binding</keyword>
<gene>
    <name evidence="10" type="ORF">C7C45_28035</name>
</gene>
<dbReference type="SMART" id="SM00220">
    <property type="entry name" value="S_TKc"/>
    <property type="match status" value="1"/>
</dbReference>
<name>A0A318NFV2_9ACTN</name>
<dbReference type="SUPFAM" id="SSF56112">
    <property type="entry name" value="Protein kinase-like (PK-like)"/>
    <property type="match status" value="1"/>
</dbReference>
<evidence type="ECO:0000256" key="6">
    <source>
        <dbReference type="ARBA" id="ARBA00022840"/>
    </source>
</evidence>
<comment type="catalytic activity">
    <reaction evidence="7">
        <text>L-threonyl-[protein] + ATP = O-phospho-L-threonyl-[protein] + ADP + H(+)</text>
        <dbReference type="Rhea" id="RHEA:46608"/>
        <dbReference type="Rhea" id="RHEA-COMP:11060"/>
        <dbReference type="Rhea" id="RHEA-COMP:11605"/>
        <dbReference type="ChEBI" id="CHEBI:15378"/>
        <dbReference type="ChEBI" id="CHEBI:30013"/>
        <dbReference type="ChEBI" id="CHEBI:30616"/>
        <dbReference type="ChEBI" id="CHEBI:61977"/>
        <dbReference type="ChEBI" id="CHEBI:456216"/>
        <dbReference type="EC" id="2.7.11.1"/>
    </reaction>
</comment>
<dbReference type="Gene3D" id="1.25.40.10">
    <property type="entry name" value="Tetratricopeptide repeat domain"/>
    <property type="match status" value="1"/>
</dbReference>
<keyword evidence="5 10" id="KW-0418">Kinase</keyword>
<dbReference type="Pfam" id="PF00069">
    <property type="entry name" value="Pkinase"/>
    <property type="match status" value="1"/>
</dbReference>
<evidence type="ECO:0000256" key="4">
    <source>
        <dbReference type="ARBA" id="ARBA00022741"/>
    </source>
</evidence>
<organism evidence="10 11">
    <name type="scientific">Micromonospora arborensis</name>
    <dbReference type="NCBI Taxonomy" id="2116518"/>
    <lineage>
        <taxon>Bacteria</taxon>
        <taxon>Bacillati</taxon>
        <taxon>Actinomycetota</taxon>
        <taxon>Actinomycetes</taxon>
        <taxon>Micromonosporales</taxon>
        <taxon>Micromonosporaceae</taxon>
        <taxon>Micromonospora</taxon>
    </lineage>
</organism>
<proteinExistence type="predicted"/>
<dbReference type="GO" id="GO:0004674">
    <property type="term" value="F:protein serine/threonine kinase activity"/>
    <property type="evidence" value="ECO:0007669"/>
    <property type="project" value="UniProtKB-KW"/>
</dbReference>
<evidence type="ECO:0000313" key="10">
    <source>
        <dbReference type="EMBL" id="PYC65582.1"/>
    </source>
</evidence>
<dbReference type="EC" id="2.7.11.1" evidence="1"/>
<keyword evidence="2 10" id="KW-0723">Serine/threonine-protein kinase</keyword>
<sequence length="758" mass="82075">MTPCNWPGCTGTVDETGFCDLCGLAPLPTDSARPAAATSRSSTRDVWTVASLVSLPVLTFSPDDTATEPLRVPDELRVCVRNHPVGRSRGGRPGRDRGFCPYCPTPTPFNFLPSLQPDDLVAGRYKVVRCVARGGQGWVYLAHDTHKDLLDVALKGVLHAEDEASLQAAVEERQFLNSLDHPNIVRSTDFATHDDPVAGPTGYIVMDFLDGMSLHKLQAAAKDPRQPDVALPIDHILAYGHEILAALDYLHRRGLLYTDMKPDNVMRTADRIKVIDLGGVRKADSGHERIVHSVGFSVSKTEYQTRGPTERSDLFALGRTLEELYRHRTPGPDTPGAAPDALGIESFRRLVARAVRPDWDRRFASAVEMSEQLLGVLREILAGQPDRRQPEPISLFQPSAQLLDAGLGLVPPLRTWIGAVDSTVLDDGLPTSVDVALGLPVPRPDPDDPAVNVLRTVDASDARALLGELAMVEQRSVEIELSRCRAHLALADLDAADAALSAAETLPGTQPDVDWRIAWHRGLLALAGDRIDVAGRQFDVVYGDIPGEVAPKLALGYCAERDGDDARAARYYAAVWLRDPFQASAAFGLARLRLAATDRAGAVAVLDEVPALSRHHDAARVAAVRVLSSRLPGGPPAARELSQAVHRLTGLDLDGESRDRLTTAIREMALDLVRSGDAADLAGGPVLGDPPTERAIRELLENSYRALGQQARHADLPEPVAVRSGRSRLVGRTGDAARRAAHDVLVDRANAVRPRTRW</sequence>
<evidence type="ECO:0000256" key="5">
    <source>
        <dbReference type="ARBA" id="ARBA00022777"/>
    </source>
</evidence>
<dbReference type="Gene3D" id="3.30.200.20">
    <property type="entry name" value="Phosphorylase Kinase, domain 1"/>
    <property type="match status" value="1"/>
</dbReference>
<dbReference type="PANTHER" id="PTHR24363:SF0">
    <property type="entry name" value="SERINE_THREONINE KINASE LIKE DOMAIN CONTAINING 1"/>
    <property type="match status" value="1"/>
</dbReference>
<keyword evidence="3" id="KW-0808">Transferase</keyword>
<dbReference type="InterPro" id="IPR000719">
    <property type="entry name" value="Prot_kinase_dom"/>
</dbReference>
<evidence type="ECO:0000256" key="7">
    <source>
        <dbReference type="ARBA" id="ARBA00047899"/>
    </source>
</evidence>
<protein>
    <recommendedName>
        <fullName evidence="1">non-specific serine/threonine protein kinase</fullName>
        <ecNumber evidence="1">2.7.11.1</ecNumber>
    </recommendedName>
</protein>
<evidence type="ECO:0000256" key="3">
    <source>
        <dbReference type="ARBA" id="ARBA00022679"/>
    </source>
</evidence>
<feature type="domain" description="Protein kinase" evidence="9">
    <location>
        <begin position="125"/>
        <end position="400"/>
    </location>
</feature>